<keyword evidence="3" id="KW-1185">Reference proteome</keyword>
<dbReference type="InterPro" id="IPR015019">
    <property type="entry name" value="LAMTOR3"/>
</dbReference>
<proteinExistence type="inferred from homology"/>
<dbReference type="AlphaFoldDB" id="A0A0D2U6S3"/>
<dbReference type="PhylomeDB" id="A0A0D2U6S3"/>
<sequence length="130" mass="13936">MAEALQGFFDRLLTRVPGLLAAIVTDRDGVIVVKATTSANPQATLQAGYLASFTAAIEQASKIGLQKNTVVACSYESYQTVHFNHLPIILTFIASSEANIGVLLSLEDELAKVIEPIASNFRSRAAELDL</sequence>
<protein>
    <submittedName>
        <fullName evidence="2">Uncharacterized protein</fullName>
    </submittedName>
</protein>
<dbReference type="SMART" id="SM01278">
    <property type="entry name" value="MAPKK1_Int"/>
    <property type="match status" value="1"/>
</dbReference>
<evidence type="ECO:0000313" key="2">
    <source>
        <dbReference type="EMBL" id="KJE90871.1"/>
    </source>
</evidence>
<name>A0A0D2U6S3_CAPO3</name>
<dbReference type="SUPFAM" id="SSF103196">
    <property type="entry name" value="Roadblock/LC7 domain"/>
    <property type="match status" value="1"/>
</dbReference>
<accession>A0A0D2U6S3</accession>
<dbReference type="STRING" id="595528.A0A0D2U6S3"/>
<organism evidence="2 3">
    <name type="scientific">Capsaspora owczarzaki (strain ATCC 30864)</name>
    <dbReference type="NCBI Taxonomy" id="595528"/>
    <lineage>
        <taxon>Eukaryota</taxon>
        <taxon>Filasterea</taxon>
        <taxon>Capsaspora</taxon>
    </lineage>
</organism>
<dbReference type="GO" id="GO:0071230">
    <property type="term" value="P:cellular response to amino acid stimulus"/>
    <property type="evidence" value="ECO:0007669"/>
    <property type="project" value="TreeGrafter"/>
</dbReference>
<dbReference type="OrthoDB" id="343907at2759"/>
<dbReference type="eggNOG" id="ENOG502RYGZ">
    <property type="taxonomic scope" value="Eukaryota"/>
</dbReference>
<dbReference type="InParanoid" id="A0A0D2U6S3"/>
<dbReference type="Pfam" id="PF08923">
    <property type="entry name" value="MAPKK1_Int"/>
    <property type="match status" value="1"/>
</dbReference>
<gene>
    <name evidence="2" type="ORF">CAOG_002109</name>
</gene>
<dbReference type="RefSeq" id="XP_004348859.1">
    <property type="nucleotide sequence ID" value="XM_004348809.2"/>
</dbReference>
<comment type="similarity">
    <text evidence="1">Belongs to the LAMTOR3 family.</text>
</comment>
<dbReference type="GO" id="GO:0032008">
    <property type="term" value="P:positive regulation of TOR signaling"/>
    <property type="evidence" value="ECO:0007669"/>
    <property type="project" value="TreeGrafter"/>
</dbReference>
<dbReference type="OMA" id="YQVIQMN"/>
<reference evidence="3" key="1">
    <citation type="submission" date="2011-02" db="EMBL/GenBank/DDBJ databases">
        <title>The Genome Sequence of Capsaspora owczarzaki ATCC 30864.</title>
        <authorList>
            <person name="Russ C."/>
            <person name="Cuomo C."/>
            <person name="Burger G."/>
            <person name="Gray M.W."/>
            <person name="Holland P.W.H."/>
            <person name="King N."/>
            <person name="Lang F.B.F."/>
            <person name="Roger A.J."/>
            <person name="Ruiz-Trillo I."/>
            <person name="Young S.K."/>
            <person name="Zeng Q."/>
            <person name="Gargeya S."/>
            <person name="Alvarado L."/>
            <person name="Berlin A."/>
            <person name="Chapman S.B."/>
            <person name="Chen Z."/>
            <person name="Freedman E."/>
            <person name="Gellesch M."/>
            <person name="Goldberg J."/>
            <person name="Griggs A."/>
            <person name="Gujja S."/>
            <person name="Heilman E."/>
            <person name="Heiman D."/>
            <person name="Howarth C."/>
            <person name="Mehta T."/>
            <person name="Neiman D."/>
            <person name="Pearson M."/>
            <person name="Roberts A."/>
            <person name="Saif S."/>
            <person name="Shea T."/>
            <person name="Shenoy N."/>
            <person name="Sisk P."/>
            <person name="Stolte C."/>
            <person name="Sykes S."/>
            <person name="White J."/>
            <person name="Yandava C."/>
            <person name="Haas B."/>
            <person name="Nusbaum C."/>
            <person name="Birren B."/>
        </authorList>
    </citation>
    <scope>NUCLEOTIDE SEQUENCE</scope>
    <source>
        <strain evidence="3">ATCC 30864</strain>
    </source>
</reference>
<dbReference type="EMBL" id="KE346362">
    <property type="protein sequence ID" value="KJE90871.1"/>
    <property type="molecule type" value="Genomic_DNA"/>
</dbReference>
<dbReference type="PANTHER" id="PTHR13378">
    <property type="entry name" value="REGULATOR COMPLEX PROTEIN LAMTOR3"/>
    <property type="match status" value="1"/>
</dbReference>
<dbReference type="PANTHER" id="PTHR13378:SF1">
    <property type="entry name" value="RAGULATOR COMPLEX PROTEIN LAMTOR3"/>
    <property type="match status" value="1"/>
</dbReference>
<evidence type="ECO:0000313" key="3">
    <source>
        <dbReference type="Proteomes" id="UP000008743"/>
    </source>
</evidence>
<dbReference type="GO" id="GO:0071986">
    <property type="term" value="C:Ragulator complex"/>
    <property type="evidence" value="ECO:0007669"/>
    <property type="project" value="TreeGrafter"/>
</dbReference>
<dbReference type="Proteomes" id="UP000008743">
    <property type="component" value="Unassembled WGS sequence"/>
</dbReference>
<dbReference type="Gene3D" id="3.30.450.30">
    <property type="entry name" value="Dynein light chain 2a, cytoplasmic"/>
    <property type="match status" value="1"/>
</dbReference>
<evidence type="ECO:0000256" key="1">
    <source>
        <dbReference type="ARBA" id="ARBA00005356"/>
    </source>
</evidence>